<dbReference type="GO" id="GO:0000287">
    <property type="term" value="F:magnesium ion binding"/>
    <property type="evidence" value="ECO:0007669"/>
    <property type="project" value="UniProtKB-UniRule"/>
</dbReference>
<dbReference type="GO" id="GO:0090729">
    <property type="term" value="F:toxin activity"/>
    <property type="evidence" value="ECO:0007669"/>
    <property type="project" value="UniProtKB-KW"/>
</dbReference>
<evidence type="ECO:0000259" key="9">
    <source>
        <dbReference type="Pfam" id="PF01850"/>
    </source>
</evidence>
<dbReference type="InterPro" id="IPR022907">
    <property type="entry name" value="VapC_family"/>
</dbReference>
<keyword evidence="8" id="KW-0800">Toxin</keyword>
<evidence type="ECO:0000256" key="6">
    <source>
        <dbReference type="ARBA" id="ARBA00022842"/>
    </source>
</evidence>
<evidence type="ECO:0000256" key="8">
    <source>
        <dbReference type="HAMAP-Rule" id="MF_00265"/>
    </source>
</evidence>
<comment type="similarity">
    <text evidence="7 8">Belongs to the PINc/VapC protein family.</text>
</comment>
<reference evidence="10 11" key="1">
    <citation type="submission" date="2017-01" db="EMBL/GenBank/DDBJ databases">
        <title>Novel large sulfur bacteria in the metagenomes of groundwater-fed chemosynthetic microbial mats in the Lake Huron basin.</title>
        <authorList>
            <person name="Sharrar A.M."/>
            <person name="Flood B.E."/>
            <person name="Bailey J.V."/>
            <person name="Jones D.S."/>
            <person name="Biddanda B."/>
            <person name="Ruberg S.A."/>
            <person name="Marcus D.N."/>
            <person name="Dick G.J."/>
        </authorList>
    </citation>
    <scope>NUCLEOTIDE SEQUENCE [LARGE SCALE GENOMIC DNA]</scope>
    <source>
        <strain evidence="10">A7</strain>
    </source>
</reference>
<dbReference type="Proteomes" id="UP000192505">
    <property type="component" value="Unassembled WGS sequence"/>
</dbReference>
<keyword evidence="2 8" id="KW-1277">Toxin-antitoxin system</keyword>
<dbReference type="EMBL" id="MTEI01000005">
    <property type="protein sequence ID" value="OQW88125.1"/>
    <property type="molecule type" value="Genomic_DNA"/>
</dbReference>
<keyword evidence="3 8" id="KW-0540">Nuclease</keyword>
<evidence type="ECO:0000256" key="5">
    <source>
        <dbReference type="ARBA" id="ARBA00022801"/>
    </source>
</evidence>
<evidence type="ECO:0000256" key="7">
    <source>
        <dbReference type="ARBA" id="ARBA00038093"/>
    </source>
</evidence>
<dbReference type="SUPFAM" id="SSF88723">
    <property type="entry name" value="PIN domain-like"/>
    <property type="match status" value="1"/>
</dbReference>
<keyword evidence="6 8" id="KW-0460">Magnesium</keyword>
<dbReference type="HAMAP" id="MF_00265">
    <property type="entry name" value="VapC_Nob1"/>
    <property type="match status" value="1"/>
</dbReference>
<gene>
    <name evidence="8" type="primary">vapC</name>
    <name evidence="10" type="ORF">BWK72_10325</name>
</gene>
<evidence type="ECO:0000313" key="11">
    <source>
        <dbReference type="Proteomes" id="UP000192505"/>
    </source>
</evidence>
<evidence type="ECO:0000256" key="4">
    <source>
        <dbReference type="ARBA" id="ARBA00022723"/>
    </source>
</evidence>
<feature type="binding site" evidence="8">
    <location>
        <position position="5"/>
    </location>
    <ligand>
        <name>Mg(2+)</name>
        <dbReference type="ChEBI" id="CHEBI:18420"/>
    </ligand>
</feature>
<evidence type="ECO:0000256" key="3">
    <source>
        <dbReference type="ARBA" id="ARBA00022722"/>
    </source>
</evidence>
<dbReference type="Pfam" id="PF01850">
    <property type="entry name" value="PIN"/>
    <property type="match status" value="1"/>
</dbReference>
<dbReference type="EC" id="3.1.-.-" evidence="8"/>
<evidence type="ECO:0000256" key="1">
    <source>
        <dbReference type="ARBA" id="ARBA00001946"/>
    </source>
</evidence>
<protein>
    <recommendedName>
        <fullName evidence="8">Ribonuclease VapC</fullName>
        <shortName evidence="8">RNase VapC</shortName>
        <ecNumber evidence="8">3.1.-.-</ecNumber>
    </recommendedName>
    <alternativeName>
        <fullName evidence="8">Toxin VapC</fullName>
    </alternativeName>
</protein>
<dbReference type="CDD" id="cd18731">
    <property type="entry name" value="PIN_NgFitB-like"/>
    <property type="match status" value="1"/>
</dbReference>
<feature type="binding site" evidence="8">
    <location>
        <position position="104"/>
    </location>
    <ligand>
        <name>Mg(2+)</name>
        <dbReference type="ChEBI" id="CHEBI:18420"/>
    </ligand>
</feature>
<keyword evidence="5 8" id="KW-0378">Hydrolase</keyword>
<dbReference type="PANTHER" id="PTHR33653">
    <property type="entry name" value="RIBONUCLEASE VAPC2"/>
    <property type="match status" value="1"/>
</dbReference>
<dbReference type="InterPro" id="IPR002716">
    <property type="entry name" value="PIN_dom"/>
</dbReference>
<evidence type="ECO:0000256" key="2">
    <source>
        <dbReference type="ARBA" id="ARBA00022649"/>
    </source>
</evidence>
<dbReference type="GO" id="GO:0016787">
    <property type="term" value="F:hydrolase activity"/>
    <property type="evidence" value="ECO:0007669"/>
    <property type="project" value="UniProtKB-KW"/>
</dbReference>
<dbReference type="InterPro" id="IPR050556">
    <property type="entry name" value="Type_II_TA_system_RNase"/>
</dbReference>
<sequence>MIILDTNVLSALMQQQPDLMVVDWLDDQPAESIWVTTITLFEAQYGLSLIAPGQRKNVLMQRFEELLVKDLQNRVLSFDAPAAEQAAALSAQRKTLGRPVDMRDTFIAGIALARRATLATRNIRHFDDLATPVVNPWEEP</sequence>
<evidence type="ECO:0000313" key="10">
    <source>
        <dbReference type="EMBL" id="OQW88125.1"/>
    </source>
</evidence>
<dbReference type="AlphaFoldDB" id="A0A1W9KUN1"/>
<organism evidence="10 11">
    <name type="scientific">Rhodoferax ferrireducens</name>
    <dbReference type="NCBI Taxonomy" id="192843"/>
    <lineage>
        <taxon>Bacteria</taxon>
        <taxon>Pseudomonadati</taxon>
        <taxon>Pseudomonadota</taxon>
        <taxon>Betaproteobacteria</taxon>
        <taxon>Burkholderiales</taxon>
        <taxon>Comamonadaceae</taxon>
        <taxon>Rhodoferax</taxon>
    </lineage>
</organism>
<comment type="caution">
    <text evidence="10">The sequence shown here is derived from an EMBL/GenBank/DDBJ whole genome shotgun (WGS) entry which is preliminary data.</text>
</comment>
<dbReference type="Gene3D" id="3.40.50.1010">
    <property type="entry name" value="5'-nuclease"/>
    <property type="match status" value="1"/>
</dbReference>
<comment type="function">
    <text evidence="8">Toxic component of a toxin-antitoxin (TA) system. An RNase.</text>
</comment>
<dbReference type="PANTHER" id="PTHR33653:SF1">
    <property type="entry name" value="RIBONUCLEASE VAPC2"/>
    <property type="match status" value="1"/>
</dbReference>
<proteinExistence type="inferred from homology"/>
<name>A0A1W9KUN1_9BURK</name>
<accession>A0A1W9KUN1</accession>
<dbReference type="GO" id="GO:0004540">
    <property type="term" value="F:RNA nuclease activity"/>
    <property type="evidence" value="ECO:0007669"/>
    <property type="project" value="InterPro"/>
</dbReference>
<comment type="cofactor">
    <cofactor evidence="1 8">
        <name>Mg(2+)</name>
        <dbReference type="ChEBI" id="CHEBI:18420"/>
    </cofactor>
</comment>
<keyword evidence="4 8" id="KW-0479">Metal-binding</keyword>
<feature type="domain" description="PIN" evidence="9">
    <location>
        <begin position="2"/>
        <end position="130"/>
    </location>
</feature>
<dbReference type="InterPro" id="IPR029060">
    <property type="entry name" value="PIN-like_dom_sf"/>
</dbReference>